<dbReference type="EMBL" id="JABBNI010000012">
    <property type="protein sequence ID" value="NMM62386.1"/>
    <property type="molecule type" value="Genomic_DNA"/>
</dbReference>
<comment type="similarity">
    <text evidence="2">Belongs to the HAD-like hydrolase superfamily. SerB family.</text>
</comment>
<dbReference type="Pfam" id="PF06888">
    <property type="entry name" value="Put_Phosphatase"/>
    <property type="match status" value="1"/>
</dbReference>
<dbReference type="Gene3D" id="3.90.1470.20">
    <property type="match status" value="1"/>
</dbReference>
<dbReference type="PANTHER" id="PTHR43344">
    <property type="entry name" value="PHOSPHOSERINE PHOSPHATASE"/>
    <property type="match status" value="1"/>
</dbReference>
<evidence type="ECO:0000256" key="1">
    <source>
        <dbReference type="ARBA" id="ARBA00001946"/>
    </source>
</evidence>
<gene>
    <name evidence="6" type="ORF">HBE96_06725</name>
</gene>
<dbReference type="NCBIfam" id="TIGR01489">
    <property type="entry name" value="DKMTPPase-SF"/>
    <property type="match status" value="1"/>
</dbReference>
<evidence type="ECO:0000256" key="2">
    <source>
        <dbReference type="ARBA" id="ARBA00009184"/>
    </source>
</evidence>
<name>A0A7Y0HNU7_9CLOT</name>
<protein>
    <submittedName>
        <fullName evidence="6">MtnX-like HAD-IB family phosphatase</fullName>
        <ecNumber evidence="6">3.1.3.-</ecNumber>
    </submittedName>
</protein>
<dbReference type="InterPro" id="IPR006384">
    <property type="entry name" value="HAD_hydro_PyrdxlP_Pase-like"/>
</dbReference>
<dbReference type="PANTHER" id="PTHR43344:SF21">
    <property type="entry name" value="POLYOL PHOSPHATE PHOSPHATASE PYP1"/>
    <property type="match status" value="1"/>
</dbReference>
<dbReference type="InterPro" id="IPR023214">
    <property type="entry name" value="HAD_sf"/>
</dbReference>
<evidence type="ECO:0000313" key="7">
    <source>
        <dbReference type="Proteomes" id="UP000537131"/>
    </source>
</evidence>
<proteinExistence type="inferred from homology"/>
<dbReference type="Proteomes" id="UP000537131">
    <property type="component" value="Unassembled WGS sequence"/>
</dbReference>
<organism evidence="6 7">
    <name type="scientific">Clostridium muellerianum</name>
    <dbReference type="NCBI Taxonomy" id="2716538"/>
    <lineage>
        <taxon>Bacteria</taxon>
        <taxon>Bacillati</taxon>
        <taxon>Bacillota</taxon>
        <taxon>Clostridia</taxon>
        <taxon>Eubacteriales</taxon>
        <taxon>Clostridiaceae</taxon>
        <taxon>Clostridium</taxon>
    </lineage>
</organism>
<comment type="caution">
    <text evidence="6">The sequence shown here is derived from an EMBL/GenBank/DDBJ whole genome shotgun (WGS) entry which is preliminary data.</text>
</comment>
<dbReference type="AlphaFoldDB" id="A0A7Y0HNU7"/>
<dbReference type="GO" id="GO:0036424">
    <property type="term" value="F:L-phosphoserine phosphatase activity"/>
    <property type="evidence" value="ECO:0007669"/>
    <property type="project" value="TreeGrafter"/>
</dbReference>
<reference evidence="6 7" key="1">
    <citation type="submission" date="2020-06" db="EMBL/GenBank/DDBJ databases">
        <title>Complete Genome Sequence of Clostridium muelleri sp. nov. P21T, an Acid-Alcohol Producing Acetogen Isolated from Old Hay.</title>
        <authorList>
            <person name="Duncan K.E."/>
            <person name="Tanner R.S."/>
        </authorList>
    </citation>
    <scope>NUCLEOTIDE SEQUENCE [LARGE SCALE GENOMIC DNA]</scope>
    <source>
        <strain evidence="6 7">P21</strain>
    </source>
</reference>
<dbReference type="GO" id="GO:0000287">
    <property type="term" value="F:magnesium ion binding"/>
    <property type="evidence" value="ECO:0007669"/>
    <property type="project" value="TreeGrafter"/>
</dbReference>
<dbReference type="InterPro" id="IPR036412">
    <property type="entry name" value="HAD-like_sf"/>
</dbReference>
<keyword evidence="7" id="KW-1185">Reference proteome</keyword>
<comment type="cofactor">
    <cofactor evidence="1">
        <name>Mg(2+)</name>
        <dbReference type="ChEBI" id="CHEBI:18420"/>
    </cofactor>
</comment>
<accession>A0A7Y0HNU7</accession>
<dbReference type="NCBIfam" id="TIGR01488">
    <property type="entry name" value="HAD-SF-IB"/>
    <property type="match status" value="1"/>
</dbReference>
<keyword evidence="4 6" id="KW-0378">Hydrolase</keyword>
<dbReference type="GO" id="GO:0005737">
    <property type="term" value="C:cytoplasm"/>
    <property type="evidence" value="ECO:0007669"/>
    <property type="project" value="TreeGrafter"/>
</dbReference>
<dbReference type="RefSeq" id="WP_169296989.1">
    <property type="nucleotide sequence ID" value="NZ_JABBNI010000012.1"/>
</dbReference>
<dbReference type="InterPro" id="IPR050582">
    <property type="entry name" value="HAD-like_SerB"/>
</dbReference>
<sequence>MKKAFVVDFDGTITVQDVGFSIIKELANEGWKEVGDLWVDKKIGTEKCGKMQWDLIKYDDNYIKDFVKKFDINKGFIEFIEEMKKNSYEMVIASDGYDVYISEILKRYGLENLKVICNSAKYNEGWKLSFLNSSKECAFCGNCKRDIVDDFKSKGYKVYYIGDGHSDICASKNADVIFAKSFLKEYCEKEKISYYNFNNFFDIMKYI</sequence>
<dbReference type="SUPFAM" id="SSF56784">
    <property type="entry name" value="HAD-like"/>
    <property type="match status" value="1"/>
</dbReference>
<evidence type="ECO:0000313" key="6">
    <source>
        <dbReference type="EMBL" id="NMM62386.1"/>
    </source>
</evidence>
<dbReference type="GO" id="GO:0006564">
    <property type="term" value="P:L-serine biosynthetic process"/>
    <property type="evidence" value="ECO:0007669"/>
    <property type="project" value="TreeGrafter"/>
</dbReference>
<dbReference type="InterPro" id="IPR016965">
    <property type="entry name" value="Pase_PHOSPHO-typ"/>
</dbReference>
<evidence type="ECO:0000256" key="3">
    <source>
        <dbReference type="ARBA" id="ARBA00022723"/>
    </source>
</evidence>
<keyword evidence="5" id="KW-0460">Magnesium</keyword>
<evidence type="ECO:0000256" key="4">
    <source>
        <dbReference type="ARBA" id="ARBA00022801"/>
    </source>
</evidence>
<evidence type="ECO:0000256" key="5">
    <source>
        <dbReference type="ARBA" id="ARBA00022842"/>
    </source>
</evidence>
<keyword evidence="3" id="KW-0479">Metal-binding</keyword>
<dbReference type="Gene3D" id="3.40.50.1000">
    <property type="entry name" value="HAD superfamily/HAD-like"/>
    <property type="match status" value="1"/>
</dbReference>
<dbReference type="EC" id="3.1.3.-" evidence="6"/>